<dbReference type="Proteomes" id="UP001161423">
    <property type="component" value="Unassembled WGS sequence"/>
</dbReference>
<organism evidence="2 3">
    <name type="scientific">Methylophaga thalassica</name>
    <dbReference type="NCBI Taxonomy" id="40223"/>
    <lineage>
        <taxon>Bacteria</taxon>
        <taxon>Pseudomonadati</taxon>
        <taxon>Pseudomonadota</taxon>
        <taxon>Gammaproteobacteria</taxon>
        <taxon>Thiotrichales</taxon>
        <taxon>Piscirickettsiaceae</taxon>
        <taxon>Methylophaga</taxon>
    </lineage>
</organism>
<evidence type="ECO:0000313" key="2">
    <source>
        <dbReference type="EMBL" id="GLQ00612.1"/>
    </source>
</evidence>
<name>A0ABQ5TYX1_9GAMM</name>
<dbReference type="EMBL" id="BSND01000012">
    <property type="protein sequence ID" value="GLQ00612.1"/>
    <property type="molecule type" value="Genomic_DNA"/>
</dbReference>
<sequence>MKKASFFLALALSAMFFIPSISHAASQDECAIWICLPGGFPSGCGAAKSAFEDRIDDEKSPLPPFSSCAVDYDSKMSYKQGVSVYEPAKSCTGWQAWVTNCTPQPARWVKDGTCSSMMCQRRNYIDVFVDGEAAGETFYY</sequence>
<dbReference type="RefSeq" id="WP_284723519.1">
    <property type="nucleotide sequence ID" value="NZ_BSND01000012.1"/>
</dbReference>
<comment type="caution">
    <text evidence="2">The sequence shown here is derived from an EMBL/GenBank/DDBJ whole genome shotgun (WGS) entry which is preliminary data.</text>
</comment>
<protein>
    <recommendedName>
        <fullName evidence="4">TraL protein</fullName>
    </recommendedName>
</protein>
<keyword evidence="1" id="KW-0732">Signal</keyword>
<evidence type="ECO:0008006" key="4">
    <source>
        <dbReference type="Google" id="ProtNLM"/>
    </source>
</evidence>
<accession>A0ABQ5TYX1</accession>
<reference evidence="2" key="1">
    <citation type="journal article" date="2014" name="Int. J. Syst. Evol. Microbiol.">
        <title>Complete genome of a new Firmicutes species belonging to the dominant human colonic microbiota ('Ruminococcus bicirculans') reveals two chromosomes and a selective capacity to utilize plant glucans.</title>
        <authorList>
            <consortium name="NISC Comparative Sequencing Program"/>
            <person name="Wegmann U."/>
            <person name="Louis P."/>
            <person name="Goesmann A."/>
            <person name="Henrissat B."/>
            <person name="Duncan S.H."/>
            <person name="Flint H.J."/>
        </authorList>
    </citation>
    <scope>NUCLEOTIDE SEQUENCE</scope>
    <source>
        <strain evidence="2">NBRC 102424</strain>
    </source>
</reference>
<proteinExistence type="predicted"/>
<reference evidence="2" key="2">
    <citation type="submission" date="2023-01" db="EMBL/GenBank/DDBJ databases">
        <title>Draft genome sequence of Methylophaga thalassica strain NBRC 102424.</title>
        <authorList>
            <person name="Sun Q."/>
            <person name="Mori K."/>
        </authorList>
    </citation>
    <scope>NUCLEOTIDE SEQUENCE</scope>
    <source>
        <strain evidence="2">NBRC 102424</strain>
    </source>
</reference>
<evidence type="ECO:0000256" key="1">
    <source>
        <dbReference type="SAM" id="SignalP"/>
    </source>
</evidence>
<feature type="chain" id="PRO_5046024260" description="TraL protein" evidence="1">
    <location>
        <begin position="25"/>
        <end position="140"/>
    </location>
</feature>
<evidence type="ECO:0000313" key="3">
    <source>
        <dbReference type="Proteomes" id="UP001161423"/>
    </source>
</evidence>
<gene>
    <name evidence="2" type="ORF">GCM10007891_24650</name>
</gene>
<feature type="signal peptide" evidence="1">
    <location>
        <begin position="1"/>
        <end position="24"/>
    </location>
</feature>
<keyword evidence="3" id="KW-1185">Reference proteome</keyword>